<keyword evidence="21" id="KW-0325">Glycoprotein</keyword>
<dbReference type="GO" id="GO:0046872">
    <property type="term" value="F:metal ion binding"/>
    <property type="evidence" value="ECO:0007669"/>
    <property type="project" value="UniProtKB-KW"/>
</dbReference>
<dbReference type="InterPro" id="IPR011009">
    <property type="entry name" value="Kinase-like_dom_sf"/>
</dbReference>
<keyword evidence="9" id="KW-0677">Repeat</keyword>
<evidence type="ECO:0000313" key="35">
    <source>
        <dbReference type="Proteomes" id="UP000261680"/>
    </source>
</evidence>
<dbReference type="CTD" id="4914"/>
<dbReference type="PROSITE" id="PS50835">
    <property type="entry name" value="IG_LIKE"/>
    <property type="match status" value="1"/>
</dbReference>
<dbReference type="CDD" id="cd04971">
    <property type="entry name" value="IgI_TrKABC_d5"/>
    <property type="match status" value="1"/>
</dbReference>
<evidence type="ECO:0000256" key="32">
    <source>
        <dbReference type="SAM" id="Phobius"/>
    </source>
</evidence>
<comment type="catalytic activity">
    <reaction evidence="23 30">
        <text>L-tyrosyl-[protein] + ATP = O-phospho-L-tyrosyl-[protein] + ADP + H(+)</text>
        <dbReference type="Rhea" id="RHEA:10596"/>
        <dbReference type="Rhea" id="RHEA-COMP:10136"/>
        <dbReference type="Rhea" id="RHEA-COMP:20101"/>
        <dbReference type="ChEBI" id="CHEBI:15378"/>
        <dbReference type="ChEBI" id="CHEBI:30616"/>
        <dbReference type="ChEBI" id="CHEBI:46858"/>
        <dbReference type="ChEBI" id="CHEBI:61978"/>
        <dbReference type="ChEBI" id="CHEBI:456216"/>
        <dbReference type="EC" id="2.7.10.1"/>
    </reaction>
</comment>
<evidence type="ECO:0000256" key="25">
    <source>
        <dbReference type="PIRSR" id="PIRSR000615-2"/>
    </source>
</evidence>
<dbReference type="GO" id="GO:0005030">
    <property type="term" value="F:neurotrophin receptor activity"/>
    <property type="evidence" value="ECO:0007669"/>
    <property type="project" value="TreeGrafter"/>
</dbReference>
<dbReference type="Pfam" id="PF18613">
    <property type="entry name" value="TrkA_TMD"/>
    <property type="match status" value="2"/>
</dbReference>
<feature type="binding site" evidence="27">
    <location>
        <begin position="696"/>
        <end position="704"/>
    </location>
    <ligand>
        <name>ATP</name>
        <dbReference type="ChEBI" id="CHEBI:30616"/>
    </ligand>
</feature>
<dbReference type="AlphaFoldDB" id="A0A8M1G458"/>
<feature type="region of interest" description="Disordered" evidence="31">
    <location>
        <begin position="287"/>
        <end position="311"/>
    </location>
</feature>
<evidence type="ECO:0000256" key="1">
    <source>
        <dbReference type="ARBA" id="ARBA00004158"/>
    </source>
</evidence>
<dbReference type="FunFam" id="2.60.40.10:FF:000664">
    <property type="entry name" value="Tyrosine-protein kinase receptor"/>
    <property type="match status" value="1"/>
</dbReference>
<dbReference type="GeneID" id="103668674"/>
<dbReference type="GO" id="GO:0043121">
    <property type="term" value="F:neurotrophin binding"/>
    <property type="evidence" value="ECO:0007669"/>
    <property type="project" value="TreeGrafter"/>
</dbReference>
<dbReference type="Pfam" id="PF07714">
    <property type="entry name" value="PK_Tyr_Ser-Thr"/>
    <property type="match status" value="1"/>
</dbReference>
<feature type="binding site" evidence="25">
    <location>
        <begin position="770"/>
        <end position="776"/>
    </location>
    <ligand>
        <name>ATP</name>
        <dbReference type="ChEBI" id="CHEBI:30616"/>
    </ligand>
</feature>
<dbReference type="Gene3D" id="3.30.200.20">
    <property type="entry name" value="Phosphorylase Kinase, domain 1"/>
    <property type="match status" value="2"/>
</dbReference>
<evidence type="ECO:0000256" key="27">
    <source>
        <dbReference type="PIRSR" id="PIRSR620777-51"/>
    </source>
</evidence>
<keyword evidence="15" id="KW-0524">Neurogenesis</keyword>
<comment type="similarity">
    <text evidence="30">Belongs to the protein kinase superfamily. Tyr protein kinase family. Insulin receptor subfamily.</text>
</comment>
<evidence type="ECO:0000256" key="23">
    <source>
        <dbReference type="ARBA" id="ARBA00051243"/>
    </source>
</evidence>
<dbReference type="GO" id="GO:0031902">
    <property type="term" value="C:late endosome membrane"/>
    <property type="evidence" value="ECO:0007669"/>
    <property type="project" value="UniProtKB-SubCell"/>
</dbReference>
<dbReference type="Gene3D" id="3.80.10.10">
    <property type="entry name" value="Ribonuclease Inhibitor"/>
    <property type="match status" value="1"/>
</dbReference>
<dbReference type="PANTHER" id="PTHR24416:SF370">
    <property type="entry name" value="HIGH AFFINITY NERVE GROWTH FACTOR RECEPTOR"/>
    <property type="match status" value="1"/>
</dbReference>
<dbReference type="Pfam" id="PF16920">
    <property type="entry name" value="LRRCT_2"/>
    <property type="match status" value="1"/>
</dbReference>
<feature type="binding site" evidence="25 29">
    <location>
        <position position="724"/>
    </location>
    <ligand>
        <name>ATP</name>
        <dbReference type="ChEBI" id="CHEBI:30616"/>
    </ligand>
</feature>
<keyword evidence="14" id="KW-0832">Ubl conjugation</keyword>
<keyword evidence="8" id="KW-0732">Signal</keyword>
<evidence type="ECO:0000256" key="31">
    <source>
        <dbReference type="SAM" id="MobiDB-lite"/>
    </source>
</evidence>
<evidence type="ECO:0000256" key="20">
    <source>
        <dbReference type="ARBA" id="ARBA00023170"/>
    </source>
</evidence>
<dbReference type="InterPro" id="IPR001245">
    <property type="entry name" value="Ser-Thr/Tyr_kinase_cat_dom"/>
</dbReference>
<evidence type="ECO:0000256" key="9">
    <source>
        <dbReference type="ARBA" id="ARBA00022737"/>
    </source>
</evidence>
<feature type="site" description="Interaction with SHC1" evidence="28">
    <location>
        <position position="676"/>
    </location>
</feature>
<dbReference type="FunFam" id="2.60.40.10:FF:000522">
    <property type="entry name" value="Tyrosine-protein kinase receptor"/>
    <property type="match status" value="1"/>
</dbReference>
<feature type="binding site" evidence="26">
    <location>
        <position position="848"/>
    </location>
    <ligand>
        <name>Mg(2+)</name>
        <dbReference type="ChEBI" id="CHEBI:18420"/>
    </ligand>
</feature>
<dbReference type="InterPro" id="IPR007110">
    <property type="entry name" value="Ig-like_dom"/>
</dbReference>
<evidence type="ECO:0000256" key="11">
    <source>
        <dbReference type="ARBA" id="ARBA00022777"/>
    </source>
</evidence>
<evidence type="ECO:0000313" key="36">
    <source>
        <dbReference type="RefSeq" id="XP_040490408.1"/>
    </source>
</evidence>
<comment type="subcellular location">
    <subcellularLocation>
        <location evidence="1">Early endosome membrane</location>
        <topology evidence="1">Single-pass type I membrane protein</topology>
    </subcellularLocation>
    <subcellularLocation>
        <location evidence="22">Late endosome membrane</location>
        <topology evidence="22">Single-pass type I membrane protein</topology>
    </subcellularLocation>
    <subcellularLocation>
        <location evidence="2">Recycling endosome membrane</location>
        <topology evidence="2">Single-pass type I membrane protein</topology>
    </subcellularLocation>
</comment>
<dbReference type="InterPro" id="IPR000483">
    <property type="entry name" value="Cys-rich_flank_reg_C"/>
</dbReference>
<evidence type="ECO:0000256" key="5">
    <source>
        <dbReference type="ARBA" id="ARBA00022614"/>
    </source>
</evidence>
<evidence type="ECO:0000256" key="28">
    <source>
        <dbReference type="PIRSR" id="PIRSR620777-52"/>
    </source>
</evidence>
<feature type="domain" description="Protein kinase" evidence="33">
    <location>
        <begin position="690"/>
        <end position="961"/>
    </location>
</feature>
<evidence type="ECO:0000256" key="22">
    <source>
        <dbReference type="ARBA" id="ARBA00037817"/>
    </source>
</evidence>
<evidence type="ECO:0000256" key="4">
    <source>
        <dbReference type="ARBA" id="ARBA00022553"/>
    </source>
</evidence>
<dbReference type="FunFam" id="3.30.200.20:FF:000033">
    <property type="entry name" value="Tyrosine-protein kinase receptor"/>
    <property type="match status" value="1"/>
</dbReference>
<dbReference type="GO" id="GO:0007169">
    <property type="term" value="P:cell surface receptor protein tyrosine kinase signaling pathway"/>
    <property type="evidence" value="ECO:0007669"/>
    <property type="project" value="InterPro"/>
</dbReference>
<dbReference type="Proteomes" id="UP000261680">
    <property type="component" value="Unplaced"/>
</dbReference>
<keyword evidence="35" id="KW-1185">Reference proteome</keyword>
<dbReference type="PROSITE" id="PS00239">
    <property type="entry name" value="RECEPTOR_TYR_KIN_II"/>
    <property type="match status" value="1"/>
</dbReference>
<dbReference type="PIRSF" id="PIRSF000615">
    <property type="entry name" value="TyrPK_CSF1-R"/>
    <property type="match status" value="1"/>
</dbReference>
<evidence type="ECO:0000256" key="21">
    <source>
        <dbReference type="ARBA" id="ARBA00023180"/>
    </source>
</evidence>
<proteinExistence type="inferred from homology"/>
<reference evidence="36" key="1">
    <citation type="submission" date="2025-08" db="UniProtKB">
        <authorList>
            <consortium name="RefSeq"/>
        </authorList>
    </citation>
    <scope>IDENTIFICATION</scope>
    <source>
        <tissue evidence="36">Whole blood</tissue>
    </source>
</reference>
<dbReference type="InterPro" id="IPR008266">
    <property type="entry name" value="Tyr_kinase_AS"/>
</dbReference>
<dbReference type="SUPFAM" id="SSF48726">
    <property type="entry name" value="Immunoglobulin"/>
    <property type="match status" value="2"/>
</dbReference>
<feature type="transmembrane region" description="Helical" evidence="32">
    <location>
        <begin position="596"/>
        <end position="619"/>
    </location>
</feature>
<evidence type="ECO:0000256" key="24">
    <source>
        <dbReference type="PIRSR" id="PIRSR000615-1"/>
    </source>
</evidence>
<dbReference type="InterPro" id="IPR040665">
    <property type="entry name" value="TrkA_TMD"/>
</dbReference>
<dbReference type="GO" id="GO:0031901">
    <property type="term" value="C:early endosome membrane"/>
    <property type="evidence" value="ECO:0007669"/>
    <property type="project" value="UniProtKB-SubCell"/>
</dbReference>
<keyword evidence="7 30" id="KW-0812">Transmembrane</keyword>
<keyword evidence="4 30" id="KW-0597">Phosphoprotein</keyword>
<dbReference type="GO" id="GO:0010976">
    <property type="term" value="P:positive regulation of neuron projection development"/>
    <property type="evidence" value="ECO:0007669"/>
    <property type="project" value="TreeGrafter"/>
</dbReference>
<keyword evidence="17 32" id="KW-0472">Membrane</keyword>
<keyword evidence="11" id="KW-0418">Kinase</keyword>
<evidence type="ECO:0000256" key="26">
    <source>
        <dbReference type="PIRSR" id="PIRSR000615-3"/>
    </source>
</evidence>
<keyword evidence="26" id="KW-0460">Magnesium</keyword>
<dbReference type="InterPro" id="IPR050122">
    <property type="entry name" value="RTK"/>
</dbReference>
<keyword evidence="12" id="KW-0221">Differentiation</keyword>
<feature type="transmembrane region" description="Helical" evidence="32">
    <location>
        <begin position="364"/>
        <end position="387"/>
    </location>
</feature>
<feature type="region of interest" description="Disordered" evidence="31">
    <location>
        <begin position="338"/>
        <end position="358"/>
    </location>
</feature>
<evidence type="ECO:0000256" key="15">
    <source>
        <dbReference type="ARBA" id="ARBA00022902"/>
    </source>
</evidence>
<accession>A0A8M1G458</accession>
<dbReference type="GO" id="GO:0051897">
    <property type="term" value="P:positive regulation of phosphatidylinositol 3-kinase/protein kinase B signal transduction"/>
    <property type="evidence" value="ECO:0007669"/>
    <property type="project" value="TreeGrafter"/>
</dbReference>
<dbReference type="PANTHER" id="PTHR24416">
    <property type="entry name" value="TYROSINE-PROTEIN KINASE RECEPTOR"/>
    <property type="match status" value="1"/>
</dbReference>
<dbReference type="GO" id="GO:0031175">
    <property type="term" value="P:neuron projection development"/>
    <property type="evidence" value="ECO:0007669"/>
    <property type="project" value="UniProtKB-ARBA"/>
</dbReference>
<dbReference type="PROSITE" id="PS00107">
    <property type="entry name" value="PROTEIN_KINASE_ATP"/>
    <property type="match status" value="1"/>
</dbReference>
<name>A0A8M1G458_URSMA</name>
<dbReference type="OrthoDB" id="10005095at2759"/>
<dbReference type="InterPro" id="IPR013783">
    <property type="entry name" value="Ig-like_fold"/>
</dbReference>
<keyword evidence="13 25" id="KW-0067">ATP-binding</keyword>
<evidence type="ECO:0000256" key="18">
    <source>
        <dbReference type="ARBA" id="ARBA00023137"/>
    </source>
</evidence>
<keyword evidence="18" id="KW-0829">Tyrosine-protein kinase</keyword>
<gene>
    <name evidence="36" type="primary">NTRK1</name>
</gene>
<feature type="binding site" evidence="25">
    <location>
        <position position="834"/>
    </location>
    <ligand>
        <name>ATP</name>
        <dbReference type="ChEBI" id="CHEBI:30616"/>
    </ligand>
</feature>
<dbReference type="FunFam" id="1.10.510.10:FF:000034">
    <property type="entry name" value="Tyrosine-protein kinase receptor"/>
    <property type="match status" value="1"/>
</dbReference>
<dbReference type="GO" id="GO:0030424">
    <property type="term" value="C:axon"/>
    <property type="evidence" value="ECO:0007669"/>
    <property type="project" value="TreeGrafter"/>
</dbReference>
<dbReference type="GO" id="GO:0055038">
    <property type="term" value="C:recycling endosome membrane"/>
    <property type="evidence" value="ECO:0007669"/>
    <property type="project" value="UniProtKB-SubCell"/>
</dbReference>
<dbReference type="InterPro" id="IPR000719">
    <property type="entry name" value="Prot_kinase_dom"/>
</dbReference>
<dbReference type="RefSeq" id="XP_040490408.1">
    <property type="nucleotide sequence ID" value="XM_040634474.1"/>
</dbReference>
<keyword evidence="5" id="KW-0433">Leucine-rich repeat</keyword>
<organism evidence="35 36">
    <name type="scientific">Ursus maritimus</name>
    <name type="common">Polar bear</name>
    <name type="synonym">Thalarctos maritimus</name>
    <dbReference type="NCBI Taxonomy" id="29073"/>
    <lineage>
        <taxon>Eukaryota</taxon>
        <taxon>Metazoa</taxon>
        <taxon>Chordata</taxon>
        <taxon>Craniata</taxon>
        <taxon>Vertebrata</taxon>
        <taxon>Euteleostomi</taxon>
        <taxon>Mammalia</taxon>
        <taxon>Eutheria</taxon>
        <taxon>Laurasiatheria</taxon>
        <taxon>Carnivora</taxon>
        <taxon>Caniformia</taxon>
        <taxon>Ursidae</taxon>
        <taxon>Ursus</taxon>
    </lineage>
</organism>
<dbReference type="InterPro" id="IPR036179">
    <property type="entry name" value="Ig-like_dom_sf"/>
</dbReference>
<evidence type="ECO:0000259" key="33">
    <source>
        <dbReference type="PROSITE" id="PS50011"/>
    </source>
</evidence>
<keyword evidence="10 25" id="KW-0547">Nucleotide-binding</keyword>
<dbReference type="InterPro" id="IPR020635">
    <property type="entry name" value="Tyr_kinase_cat_dom"/>
</dbReference>
<dbReference type="PROSITE" id="PS50011">
    <property type="entry name" value="PROTEIN_KINASE_DOM"/>
    <property type="match status" value="1"/>
</dbReference>
<dbReference type="PRINTS" id="PR01939">
    <property type="entry name" value="NTKRECEPTOR"/>
</dbReference>
<evidence type="ECO:0000256" key="12">
    <source>
        <dbReference type="ARBA" id="ARBA00022782"/>
    </source>
</evidence>
<dbReference type="SUPFAM" id="SSF56112">
    <property type="entry name" value="Protein kinase-like (PK-like)"/>
    <property type="match status" value="2"/>
</dbReference>
<evidence type="ECO:0000259" key="34">
    <source>
        <dbReference type="PROSITE" id="PS50835"/>
    </source>
</evidence>
<evidence type="ECO:0000256" key="10">
    <source>
        <dbReference type="ARBA" id="ARBA00022741"/>
    </source>
</evidence>
<evidence type="ECO:0000256" key="2">
    <source>
        <dbReference type="ARBA" id="ARBA00004480"/>
    </source>
</evidence>
<dbReference type="SMART" id="SM00082">
    <property type="entry name" value="LRRCT"/>
    <property type="match status" value="1"/>
</dbReference>
<evidence type="ECO:0000256" key="19">
    <source>
        <dbReference type="ARBA" id="ARBA00023157"/>
    </source>
</evidence>
<dbReference type="EC" id="2.7.10.1" evidence="30"/>
<evidence type="ECO:0000256" key="8">
    <source>
        <dbReference type="ARBA" id="ARBA00022729"/>
    </source>
</evidence>
<evidence type="ECO:0000256" key="30">
    <source>
        <dbReference type="RuleBase" id="RU000312"/>
    </source>
</evidence>
<feature type="active site" description="Proton acceptor" evidence="24">
    <location>
        <position position="830"/>
    </location>
</feature>
<dbReference type="GO" id="GO:0043235">
    <property type="term" value="C:receptor complex"/>
    <property type="evidence" value="ECO:0007669"/>
    <property type="project" value="TreeGrafter"/>
</dbReference>
<dbReference type="InterPro" id="IPR017441">
    <property type="entry name" value="Protein_kinase_ATP_BS"/>
</dbReference>
<keyword evidence="3" id="KW-0217">Developmental protein</keyword>
<evidence type="ECO:0000256" key="29">
    <source>
        <dbReference type="PROSITE-ProRule" id="PRU10141"/>
    </source>
</evidence>
<dbReference type="Gene3D" id="2.60.40.10">
    <property type="entry name" value="Immunoglobulins"/>
    <property type="match status" value="2"/>
</dbReference>
<dbReference type="KEGG" id="umr:103668674"/>
<keyword evidence="16 32" id="KW-1133">Transmembrane helix</keyword>
<evidence type="ECO:0000256" key="3">
    <source>
        <dbReference type="ARBA" id="ARBA00022473"/>
    </source>
</evidence>
<feature type="binding site" evidence="26">
    <location>
        <position position="835"/>
    </location>
    <ligand>
        <name>Mg(2+)</name>
        <dbReference type="ChEBI" id="CHEBI:18420"/>
    </ligand>
</feature>
<feature type="site" description="Interaction with PLCG1" evidence="28">
    <location>
        <position position="971"/>
    </location>
</feature>
<dbReference type="InterPro" id="IPR002011">
    <property type="entry name" value="Tyr_kinase_rcpt_2_CS"/>
</dbReference>
<evidence type="ECO:0000256" key="13">
    <source>
        <dbReference type="ARBA" id="ARBA00022840"/>
    </source>
</evidence>
<dbReference type="GO" id="GO:0004714">
    <property type="term" value="F:transmembrane receptor protein tyrosine kinase activity"/>
    <property type="evidence" value="ECO:0007669"/>
    <property type="project" value="UniProtKB-EC"/>
</dbReference>
<dbReference type="CDD" id="cd05092">
    <property type="entry name" value="PTKc_TrkA"/>
    <property type="match status" value="1"/>
</dbReference>
<dbReference type="PRINTS" id="PR00109">
    <property type="entry name" value="TYRKINASE"/>
</dbReference>
<dbReference type="GO" id="GO:0005886">
    <property type="term" value="C:plasma membrane"/>
    <property type="evidence" value="ECO:0007669"/>
    <property type="project" value="InterPro"/>
</dbReference>
<dbReference type="InterPro" id="IPR031635">
    <property type="entry name" value="NTRK_LRRCT"/>
</dbReference>
<dbReference type="PROSITE" id="PS00109">
    <property type="entry name" value="PROTEIN_KINASE_TYR"/>
    <property type="match status" value="1"/>
</dbReference>
<evidence type="ECO:0000256" key="16">
    <source>
        <dbReference type="ARBA" id="ARBA00022989"/>
    </source>
</evidence>
<evidence type="ECO:0000256" key="6">
    <source>
        <dbReference type="ARBA" id="ARBA00022679"/>
    </source>
</evidence>
<dbReference type="GO" id="GO:0038180">
    <property type="term" value="P:nerve growth factor signaling pathway"/>
    <property type="evidence" value="ECO:0007669"/>
    <property type="project" value="UniProtKB-ARBA"/>
</dbReference>
<dbReference type="Gene3D" id="1.10.510.10">
    <property type="entry name" value="Transferase(Phosphotransferase) domain 1"/>
    <property type="match status" value="1"/>
</dbReference>
<evidence type="ECO:0000256" key="17">
    <source>
        <dbReference type="ARBA" id="ARBA00023136"/>
    </source>
</evidence>
<feature type="binding site" evidence="25">
    <location>
        <begin position="697"/>
        <end position="704"/>
    </location>
    <ligand>
        <name>ATP</name>
        <dbReference type="ChEBI" id="CHEBI:30616"/>
    </ligand>
</feature>
<keyword evidence="26" id="KW-0479">Metal-binding</keyword>
<dbReference type="SMART" id="SM00219">
    <property type="entry name" value="TyrKc"/>
    <property type="match status" value="1"/>
</dbReference>
<dbReference type="InterPro" id="IPR020777">
    <property type="entry name" value="NTRK"/>
</dbReference>
<evidence type="ECO:0000256" key="7">
    <source>
        <dbReference type="ARBA" id="ARBA00022692"/>
    </source>
</evidence>
<dbReference type="GO" id="GO:0005524">
    <property type="term" value="F:ATP binding"/>
    <property type="evidence" value="ECO:0007669"/>
    <property type="project" value="UniProtKB-UniRule"/>
</dbReference>
<sequence>MVRECEPHFIDEILRITEVTFLGRGHTQPCLVLDWASSPIPAWVLSGNPLHCTCALHWLLRWEEEGLGGVRGQKLQCPGQGPLTILSNASCGVPVLKLQMPNASVDVGDNVSLQCLVEGRGLEGAGWILTELEELATVTQSGGLPSLGLMLANVTSDLNKKNVTCWAENDMGRAEVSVQVNVSFPASVQLHEAVELHHWCIPFSVDGQPPPSLRWLFNGSTLNETSFIFTEFLEPAANETVRHGCLRLNQPTHVNNGNYTLLAANPSGQASAFVMAAFMDNPFEFNPEDPIPGAKATRTPAPSGAAPGTDPGAPSLLWSWPQSGCLVLDEKGPGVLESGSALASLPHTNSTSGDPVEKKDETPFGVSVAVGLAVFACLFLSTLFLVLNKCGRRNKFGINRAAVLAPEDGLAMSLHFMTLGGSSLSPTEGKGSGLQGHIIENPQYFSDACEELSWVKGGGVRHIKRQDIVLKWELGEGAFGKVFLAECHSLLPEQDKTLVAVKDRVLRRGWAAGSGPVGVGQGGGGTRAQPLRARVQALKEVSESARQDFQREAQLLTVLQHQRHRVCRGPLSMPCVLTDTNSTSGDPVEKKDETPFGVSVAVGLAVFACLFLSTLFLVLNKCGRRNKFGINRAAVLAPEDGLAMSLHFMTLGGSSLSPTEGKGSGLQGHIIENPQYFSDACVRHIKRQDIVLKWELGEGAFGKVFLAECHSLLPEQDKTLVAVKALKEVSESARQDFQREAQLLTVLQHQHVVRFFGVCTEGRPLLMVFEYMRHGDLNRFLRSHGPDAKLLAGGEDVAPGPLGLGQLLAVASQVAAGMVYLAGLHFVHRDLATRNCLVGQGLVVKIGDFGMSRDIYSTDYYRVGGRTMLPIRWMPPESILYRKFTTESDVWSFGVVLWEIFTYGKQPWYQLSNTEAIECITQGRELERPRACPPEVYAIMRGCWQREPQQRHSIKDVHARLQALAQAPPVYLDVLG</sequence>
<protein>
    <recommendedName>
        <fullName evidence="30">Tyrosine-protein kinase receptor</fullName>
        <ecNumber evidence="30">2.7.10.1</ecNumber>
    </recommendedName>
</protein>
<keyword evidence="19" id="KW-1015">Disulfide bond</keyword>
<keyword evidence="6" id="KW-0808">Transferase</keyword>
<evidence type="ECO:0000256" key="14">
    <source>
        <dbReference type="ARBA" id="ARBA00022843"/>
    </source>
</evidence>
<dbReference type="InterPro" id="IPR032675">
    <property type="entry name" value="LRR_dom_sf"/>
</dbReference>
<feature type="domain" description="Ig-like" evidence="34">
    <location>
        <begin position="94"/>
        <end position="183"/>
    </location>
</feature>
<keyword evidence="20 30" id="KW-0675">Receptor</keyword>